<dbReference type="Pfam" id="PF00903">
    <property type="entry name" value="Glyoxalase"/>
    <property type="match status" value="1"/>
</dbReference>
<dbReference type="EMBL" id="CP094984">
    <property type="protein sequence ID" value="UON93250.1"/>
    <property type="molecule type" value="Genomic_DNA"/>
</dbReference>
<dbReference type="PANTHER" id="PTHR36503">
    <property type="entry name" value="BLR2520 PROTEIN"/>
    <property type="match status" value="1"/>
</dbReference>
<dbReference type="InterPro" id="IPR004360">
    <property type="entry name" value="Glyas_Fos-R_dOase_dom"/>
</dbReference>
<reference evidence="2" key="1">
    <citation type="submission" date="2021-10" db="EMBL/GenBank/DDBJ databases">
        <title>Novel species in genus Arthrobacter.</title>
        <authorList>
            <person name="Liu Y."/>
        </authorList>
    </citation>
    <scope>NUCLEOTIDE SEQUENCE</scope>
    <source>
        <strain evidence="2">Zg-Y462</strain>
        <strain evidence="4">zg-Y462</strain>
    </source>
</reference>
<dbReference type="Gene3D" id="3.10.180.10">
    <property type="entry name" value="2,3-Dihydroxybiphenyl 1,2-Dioxygenase, domain 1"/>
    <property type="match status" value="1"/>
</dbReference>
<accession>A0A9X1S8H7</accession>
<evidence type="ECO:0000313" key="2">
    <source>
        <dbReference type="EMBL" id="MCC3271933.1"/>
    </source>
</evidence>
<dbReference type="InterPro" id="IPR037523">
    <property type="entry name" value="VOC_core"/>
</dbReference>
<dbReference type="EMBL" id="JAJFZT010000001">
    <property type="protein sequence ID" value="MCC3271933.1"/>
    <property type="molecule type" value="Genomic_DNA"/>
</dbReference>
<dbReference type="InterPro" id="IPR029068">
    <property type="entry name" value="Glyas_Bleomycin-R_OHBP_Dase"/>
</dbReference>
<dbReference type="Proteomes" id="UP001155145">
    <property type="component" value="Unassembled WGS sequence"/>
</dbReference>
<protein>
    <submittedName>
        <fullName evidence="2">VOC family protein</fullName>
    </submittedName>
</protein>
<gene>
    <name evidence="2" type="ORF">LJ755_04205</name>
    <name evidence="3" type="ORF">MUK71_06490</name>
</gene>
<dbReference type="PANTHER" id="PTHR36503:SF1">
    <property type="entry name" value="BLR2520 PROTEIN"/>
    <property type="match status" value="1"/>
</dbReference>
<proteinExistence type="predicted"/>
<evidence type="ECO:0000313" key="3">
    <source>
        <dbReference type="EMBL" id="UON93250.1"/>
    </source>
</evidence>
<evidence type="ECO:0000313" key="5">
    <source>
        <dbReference type="Proteomes" id="UP001155145"/>
    </source>
</evidence>
<dbReference type="Proteomes" id="UP000829758">
    <property type="component" value="Chromosome"/>
</dbReference>
<organism evidence="2 5">
    <name type="scientific">Arthrobacter zhangbolii</name>
    <dbReference type="NCBI Taxonomy" id="2886936"/>
    <lineage>
        <taxon>Bacteria</taxon>
        <taxon>Bacillati</taxon>
        <taxon>Actinomycetota</taxon>
        <taxon>Actinomycetes</taxon>
        <taxon>Micrococcales</taxon>
        <taxon>Micrococcaceae</taxon>
        <taxon>Arthrobacter</taxon>
    </lineage>
</organism>
<dbReference type="AlphaFoldDB" id="A0A9X1S8H7"/>
<dbReference type="SUPFAM" id="SSF54593">
    <property type="entry name" value="Glyoxalase/Bleomycin resistance protein/Dihydroxybiphenyl dioxygenase"/>
    <property type="match status" value="1"/>
</dbReference>
<dbReference type="PROSITE" id="PS51819">
    <property type="entry name" value="VOC"/>
    <property type="match status" value="1"/>
</dbReference>
<dbReference type="InterPro" id="IPR032710">
    <property type="entry name" value="NTF2-like_dom_sf"/>
</dbReference>
<name>A0A9X1S8H7_9MICC</name>
<dbReference type="SUPFAM" id="SSF54427">
    <property type="entry name" value="NTF2-like"/>
    <property type="match status" value="1"/>
</dbReference>
<evidence type="ECO:0000259" key="1">
    <source>
        <dbReference type="PROSITE" id="PS51819"/>
    </source>
</evidence>
<feature type="domain" description="VOC" evidence="1">
    <location>
        <begin position="4"/>
        <end position="126"/>
    </location>
</feature>
<sequence>MPEKISSFAVSLNVPDPEASARFLIEHLGYAVDMEDDGFFSLRHPDGGSNIIFLRTGLPTFKPAEAAGRAREGLLLVHEVDNLDEAHAQLRDAGAEVVTPPETEPWGERFAQYRDPNGLIIQMVQWVAGPGEGGAVPPELAREELLRLERRLAVEGAPAYRELLHPDAVVIVPGAVLNKGECVAAITAAAPWDTVRMDPFRHWVTADTATLAYRFTGSRGGEEYSAVMLSGYIVRDGRAELIHHQQTPEPG</sequence>
<keyword evidence="4" id="KW-1185">Reference proteome</keyword>
<dbReference type="RefSeq" id="WP_227928058.1">
    <property type="nucleotide sequence ID" value="NZ_CP094984.1"/>
</dbReference>
<evidence type="ECO:0000313" key="4">
    <source>
        <dbReference type="Proteomes" id="UP000829758"/>
    </source>
</evidence>